<reference evidence="3" key="2">
    <citation type="submission" date="2025-08" db="UniProtKB">
        <authorList>
            <consortium name="RefSeq"/>
        </authorList>
    </citation>
    <scope>IDENTIFICATION</scope>
</reference>
<keyword evidence="2" id="KW-1185">Reference proteome</keyword>
<organism evidence="2 3">
    <name type="scientific">Solanum pennellii</name>
    <name type="common">Tomato</name>
    <name type="synonym">Lycopersicon pennellii</name>
    <dbReference type="NCBI Taxonomy" id="28526"/>
    <lineage>
        <taxon>Eukaryota</taxon>
        <taxon>Viridiplantae</taxon>
        <taxon>Streptophyta</taxon>
        <taxon>Embryophyta</taxon>
        <taxon>Tracheophyta</taxon>
        <taxon>Spermatophyta</taxon>
        <taxon>Magnoliopsida</taxon>
        <taxon>eudicotyledons</taxon>
        <taxon>Gunneridae</taxon>
        <taxon>Pentapetalae</taxon>
        <taxon>asterids</taxon>
        <taxon>lamiids</taxon>
        <taxon>Solanales</taxon>
        <taxon>Solanaceae</taxon>
        <taxon>Solanoideae</taxon>
        <taxon>Solaneae</taxon>
        <taxon>Solanum</taxon>
        <taxon>Solanum subgen. Lycopersicon</taxon>
    </lineage>
</organism>
<evidence type="ECO:0000313" key="3">
    <source>
        <dbReference type="RefSeq" id="XP_015080881.1"/>
    </source>
</evidence>
<proteinExistence type="predicted"/>
<feature type="region of interest" description="Disordered" evidence="1">
    <location>
        <begin position="142"/>
        <end position="162"/>
    </location>
</feature>
<dbReference type="PANTHER" id="PTHR37610:SF85">
    <property type="entry name" value="REVERSE TRANSCRIPTASE DOMAIN-CONTAINING PROTEIN"/>
    <property type="match status" value="1"/>
</dbReference>
<gene>
    <name evidence="3" type="primary">LOC107024413</name>
</gene>
<dbReference type="RefSeq" id="XP_015080881.1">
    <property type="nucleotide sequence ID" value="XM_015225395.1"/>
</dbReference>
<reference evidence="2" key="1">
    <citation type="journal article" date="2014" name="Nat. Genet.">
        <title>The genome of the stress-tolerant wild tomato species Solanum pennellii.</title>
        <authorList>
            <person name="Bolger A."/>
            <person name="Scossa F."/>
            <person name="Bolger M.E."/>
            <person name="Lanz C."/>
            <person name="Maumus F."/>
            <person name="Tohge T."/>
            <person name="Quesneville H."/>
            <person name="Alseekh S."/>
            <person name="Sorensen I."/>
            <person name="Lichtenstein G."/>
            <person name="Fich E.A."/>
            <person name="Conte M."/>
            <person name="Keller H."/>
            <person name="Schneeberger K."/>
            <person name="Schwacke R."/>
            <person name="Ofner I."/>
            <person name="Vrebalov J."/>
            <person name="Xu Y."/>
            <person name="Osorio S."/>
            <person name="Aflitos S.A."/>
            <person name="Schijlen E."/>
            <person name="Jimenez-Gomez J.M."/>
            <person name="Ryngajllo M."/>
            <person name="Kimura S."/>
            <person name="Kumar R."/>
            <person name="Koenig D."/>
            <person name="Headland L.R."/>
            <person name="Maloof J.N."/>
            <person name="Sinha N."/>
            <person name="van Ham R.C."/>
            <person name="Lankhorst R.K."/>
            <person name="Mao L."/>
            <person name="Vogel A."/>
            <person name="Arsova B."/>
            <person name="Panstruga R."/>
            <person name="Fei Z."/>
            <person name="Rose J.K."/>
            <person name="Zamir D."/>
            <person name="Carrari F."/>
            <person name="Giovannoni J.J."/>
            <person name="Weigel D."/>
            <person name="Usadel B."/>
            <person name="Fernie A.R."/>
        </authorList>
    </citation>
    <scope>NUCLEOTIDE SEQUENCE [LARGE SCALE GENOMIC DNA]</scope>
    <source>
        <strain evidence="2">cv. LA0716</strain>
    </source>
</reference>
<evidence type="ECO:0000256" key="1">
    <source>
        <dbReference type="SAM" id="MobiDB-lite"/>
    </source>
</evidence>
<sequence length="162" mass="18001">MHDLWERCNAIGLGLIMNSASKDLVSTVIYGSDAYSVWEDLRERFDKINASRYFYQHKEIVTLCQGTMSISSYFSRLRELWDFLMGLNESYAHTKSQVLMTVPVPNVNQAYAMILNVESQRLNGGGMGSSSNDTSSETALMSNRMQSYAGSNNGHSTGLGSS</sequence>
<dbReference type="GeneID" id="107024413"/>
<accession>A0ABM1H653</accession>
<name>A0ABM1H653_SOLPN</name>
<protein>
    <submittedName>
        <fullName evidence="3">Uncharacterized protein LOC107024413</fullName>
    </submittedName>
</protein>
<dbReference type="Proteomes" id="UP000694930">
    <property type="component" value="Chromosome 1"/>
</dbReference>
<dbReference type="PANTHER" id="PTHR37610">
    <property type="entry name" value="CCHC-TYPE DOMAIN-CONTAINING PROTEIN"/>
    <property type="match status" value="1"/>
</dbReference>
<evidence type="ECO:0000313" key="2">
    <source>
        <dbReference type="Proteomes" id="UP000694930"/>
    </source>
</evidence>